<dbReference type="InterPro" id="IPR044730">
    <property type="entry name" value="RNase_H-like_dom_plant"/>
</dbReference>
<proteinExistence type="predicted"/>
<dbReference type="Gene3D" id="3.30.420.10">
    <property type="entry name" value="Ribonuclease H-like superfamily/Ribonuclease H"/>
    <property type="match status" value="1"/>
</dbReference>
<gene>
    <name evidence="2" type="ORF">QJS10_CPB15g00836</name>
</gene>
<protein>
    <recommendedName>
        <fullName evidence="1">Reverse transcriptase domain-containing protein</fullName>
    </recommendedName>
</protein>
<reference evidence="2" key="1">
    <citation type="journal article" date="2023" name="Nat. Commun.">
        <title>Diploid and tetraploid genomes of Acorus and the evolution of monocots.</title>
        <authorList>
            <person name="Ma L."/>
            <person name="Liu K.W."/>
            <person name="Li Z."/>
            <person name="Hsiao Y.Y."/>
            <person name="Qi Y."/>
            <person name="Fu T."/>
            <person name="Tang G.D."/>
            <person name="Zhang D."/>
            <person name="Sun W.H."/>
            <person name="Liu D.K."/>
            <person name="Li Y."/>
            <person name="Chen G.Z."/>
            <person name="Liu X.D."/>
            <person name="Liao X.Y."/>
            <person name="Jiang Y.T."/>
            <person name="Yu X."/>
            <person name="Hao Y."/>
            <person name="Huang J."/>
            <person name="Zhao X.W."/>
            <person name="Ke S."/>
            <person name="Chen Y.Y."/>
            <person name="Wu W.L."/>
            <person name="Hsu J.L."/>
            <person name="Lin Y.F."/>
            <person name="Huang M.D."/>
            <person name="Li C.Y."/>
            <person name="Huang L."/>
            <person name="Wang Z.W."/>
            <person name="Zhao X."/>
            <person name="Zhong W.Y."/>
            <person name="Peng D.H."/>
            <person name="Ahmad S."/>
            <person name="Lan S."/>
            <person name="Zhang J.S."/>
            <person name="Tsai W.C."/>
            <person name="Van de Peer Y."/>
            <person name="Liu Z.J."/>
        </authorList>
    </citation>
    <scope>NUCLEOTIDE SEQUENCE</scope>
    <source>
        <strain evidence="2">CP</strain>
    </source>
</reference>
<dbReference type="Proteomes" id="UP001180020">
    <property type="component" value="Unassembled WGS sequence"/>
</dbReference>
<dbReference type="SUPFAM" id="SSF53098">
    <property type="entry name" value="Ribonuclease H-like"/>
    <property type="match status" value="1"/>
</dbReference>
<dbReference type="InterPro" id="IPR053151">
    <property type="entry name" value="RNase_H-like"/>
</dbReference>
<feature type="domain" description="Reverse transcriptase" evidence="1">
    <location>
        <begin position="1"/>
        <end position="104"/>
    </location>
</feature>
<name>A0AAV9D6V5_ACOCL</name>
<dbReference type="InterPro" id="IPR002156">
    <property type="entry name" value="RNaseH_domain"/>
</dbReference>
<dbReference type="AlphaFoldDB" id="A0AAV9D6V5"/>
<organism evidence="2 3">
    <name type="scientific">Acorus calamus</name>
    <name type="common">Sweet flag</name>
    <dbReference type="NCBI Taxonomy" id="4465"/>
    <lineage>
        <taxon>Eukaryota</taxon>
        <taxon>Viridiplantae</taxon>
        <taxon>Streptophyta</taxon>
        <taxon>Embryophyta</taxon>
        <taxon>Tracheophyta</taxon>
        <taxon>Spermatophyta</taxon>
        <taxon>Magnoliopsida</taxon>
        <taxon>Liliopsida</taxon>
        <taxon>Acoraceae</taxon>
        <taxon>Acorus</taxon>
    </lineage>
</organism>
<dbReference type="PROSITE" id="PS50878">
    <property type="entry name" value="RT_POL"/>
    <property type="match status" value="1"/>
</dbReference>
<dbReference type="InterPro" id="IPR036397">
    <property type="entry name" value="RNaseH_sf"/>
</dbReference>
<keyword evidence="3" id="KW-1185">Reference proteome</keyword>
<reference evidence="2" key="2">
    <citation type="submission" date="2023-06" db="EMBL/GenBank/DDBJ databases">
        <authorList>
            <person name="Ma L."/>
            <person name="Liu K.-W."/>
            <person name="Li Z."/>
            <person name="Hsiao Y.-Y."/>
            <person name="Qi Y."/>
            <person name="Fu T."/>
            <person name="Tang G."/>
            <person name="Zhang D."/>
            <person name="Sun W.-H."/>
            <person name="Liu D.-K."/>
            <person name="Li Y."/>
            <person name="Chen G.-Z."/>
            <person name="Liu X.-D."/>
            <person name="Liao X.-Y."/>
            <person name="Jiang Y.-T."/>
            <person name="Yu X."/>
            <person name="Hao Y."/>
            <person name="Huang J."/>
            <person name="Zhao X.-W."/>
            <person name="Ke S."/>
            <person name="Chen Y.-Y."/>
            <person name="Wu W.-L."/>
            <person name="Hsu J.-L."/>
            <person name="Lin Y.-F."/>
            <person name="Huang M.-D."/>
            <person name="Li C.-Y."/>
            <person name="Huang L."/>
            <person name="Wang Z.-W."/>
            <person name="Zhao X."/>
            <person name="Zhong W.-Y."/>
            <person name="Peng D.-H."/>
            <person name="Ahmad S."/>
            <person name="Lan S."/>
            <person name="Zhang J.-S."/>
            <person name="Tsai W.-C."/>
            <person name="Van De Peer Y."/>
            <person name="Liu Z.-J."/>
        </authorList>
    </citation>
    <scope>NUCLEOTIDE SEQUENCE</scope>
    <source>
        <strain evidence="2">CP</strain>
        <tissue evidence="2">Leaves</tissue>
    </source>
</reference>
<dbReference type="PANTHER" id="PTHR47723:SF24">
    <property type="entry name" value="RNASE H TYPE-1 DOMAIN-CONTAINING PROTEIN"/>
    <property type="match status" value="1"/>
</dbReference>
<dbReference type="Pfam" id="PF13456">
    <property type="entry name" value="RVT_3"/>
    <property type="match status" value="1"/>
</dbReference>
<sequence length="446" mass="50894">MEILSQSLDRAFSTKQIDSFTKKSHSIGHLLFADNFIIFSATSVKAGRGLRELLNTFAQQSGLELNKGKSQVFCGGRPEHQPQFVADIGISLGQLLVTYLGLPLFTGALTPRLCLPLIDKLRKRYLSKFNIWEVAPSSSGLWIWPKLLASRRWIQPEVHFLIFSGNTMQAWSDPWIKGQSLKARLHPYVHTDLSELVSSLIKDGAWVKPTWWSTNWEDIWADIVEHEREEIGEETLERYNRLFKRIYLHKAMLYKQICSSVHNIFLGKSLKGELTDLVKRLATQWDIAILPLEPFFTEVSWQPPLEGWYKSNSNGSLAVQDKLLSSINVLEYKAILEGLRICKEHGIHSIHLESDSSTAVAWVQGKPCLPWHILRARNELGTILSSLTQWRVSHVFREGNQAADYLASLRMMLGNTYLLPDQFDGTLQHILAKDASGENYIRSNKR</sequence>
<dbReference type="InterPro" id="IPR000477">
    <property type="entry name" value="RT_dom"/>
</dbReference>
<dbReference type="PANTHER" id="PTHR47723">
    <property type="entry name" value="OS05G0353850 PROTEIN"/>
    <property type="match status" value="1"/>
</dbReference>
<dbReference type="GO" id="GO:0003676">
    <property type="term" value="F:nucleic acid binding"/>
    <property type="evidence" value="ECO:0007669"/>
    <property type="project" value="InterPro"/>
</dbReference>
<dbReference type="InterPro" id="IPR012337">
    <property type="entry name" value="RNaseH-like_sf"/>
</dbReference>
<evidence type="ECO:0000313" key="3">
    <source>
        <dbReference type="Proteomes" id="UP001180020"/>
    </source>
</evidence>
<dbReference type="GO" id="GO:0004523">
    <property type="term" value="F:RNA-DNA hybrid ribonuclease activity"/>
    <property type="evidence" value="ECO:0007669"/>
    <property type="project" value="InterPro"/>
</dbReference>
<evidence type="ECO:0000313" key="2">
    <source>
        <dbReference type="EMBL" id="KAK1296597.1"/>
    </source>
</evidence>
<accession>A0AAV9D6V5</accession>
<comment type="caution">
    <text evidence="2">The sequence shown here is derived from an EMBL/GenBank/DDBJ whole genome shotgun (WGS) entry which is preliminary data.</text>
</comment>
<dbReference type="CDD" id="cd06222">
    <property type="entry name" value="RNase_H_like"/>
    <property type="match status" value="1"/>
</dbReference>
<dbReference type="EMBL" id="JAUJYO010000015">
    <property type="protein sequence ID" value="KAK1296597.1"/>
    <property type="molecule type" value="Genomic_DNA"/>
</dbReference>
<evidence type="ECO:0000259" key="1">
    <source>
        <dbReference type="PROSITE" id="PS50878"/>
    </source>
</evidence>